<dbReference type="Proteomes" id="UP001218218">
    <property type="component" value="Unassembled WGS sequence"/>
</dbReference>
<evidence type="ECO:0000313" key="1">
    <source>
        <dbReference type="EMBL" id="KAJ7305457.1"/>
    </source>
</evidence>
<comment type="caution">
    <text evidence="1">The sequence shown here is derived from an EMBL/GenBank/DDBJ whole genome shotgun (WGS) entry which is preliminary data.</text>
</comment>
<dbReference type="AlphaFoldDB" id="A0AAD7E9S3"/>
<keyword evidence="2" id="KW-1185">Reference proteome</keyword>
<dbReference type="EMBL" id="JARIHO010000097">
    <property type="protein sequence ID" value="KAJ7305457.1"/>
    <property type="molecule type" value="Genomic_DNA"/>
</dbReference>
<accession>A0AAD7E9S3</accession>
<protein>
    <submittedName>
        <fullName evidence="1">Uncharacterized protein</fullName>
    </submittedName>
</protein>
<evidence type="ECO:0000313" key="2">
    <source>
        <dbReference type="Proteomes" id="UP001218218"/>
    </source>
</evidence>
<name>A0AAD7E9S3_9AGAR</name>
<proteinExistence type="predicted"/>
<reference evidence="1" key="1">
    <citation type="submission" date="2023-03" db="EMBL/GenBank/DDBJ databases">
        <title>Massive genome expansion in bonnet fungi (Mycena s.s.) driven by repeated elements and novel gene families across ecological guilds.</title>
        <authorList>
            <consortium name="Lawrence Berkeley National Laboratory"/>
            <person name="Harder C.B."/>
            <person name="Miyauchi S."/>
            <person name="Viragh M."/>
            <person name="Kuo A."/>
            <person name="Thoen E."/>
            <person name="Andreopoulos B."/>
            <person name="Lu D."/>
            <person name="Skrede I."/>
            <person name="Drula E."/>
            <person name="Henrissat B."/>
            <person name="Morin E."/>
            <person name="Kohler A."/>
            <person name="Barry K."/>
            <person name="LaButti K."/>
            <person name="Morin E."/>
            <person name="Salamov A."/>
            <person name="Lipzen A."/>
            <person name="Mereny Z."/>
            <person name="Hegedus B."/>
            <person name="Baldrian P."/>
            <person name="Stursova M."/>
            <person name="Weitz H."/>
            <person name="Taylor A."/>
            <person name="Grigoriev I.V."/>
            <person name="Nagy L.G."/>
            <person name="Martin F."/>
            <person name="Kauserud H."/>
        </authorList>
    </citation>
    <scope>NUCLEOTIDE SEQUENCE</scope>
    <source>
        <strain evidence="1">CBHHK002</strain>
    </source>
</reference>
<gene>
    <name evidence="1" type="ORF">DFH08DRAFT_825148</name>
</gene>
<sequence length="560" mass="61779">MRSDPILLADNLAILSGYFDPDVCMAAVSWQGREIRDGFGRPRYRGFPITIYRVYMQTADNSSMWELSVYSAGGSTYTDISAFVRNSSKGYFMHLYSGSEKRFLAPAGWRAVTFVADVPPPDLNLTQIPCPLSAFSGSFPNSRKIAPAATVWSNGSSTPPIWSETSPAKFPTAVKIFYPKKNFFSSHESSLKTLHTSRIAARPSGELGLEELRAGPPRDGAFIRSLRLQVPIWHVGHPWELRPNWRCSIYYSGNSHIREASRNLSTQDSWRRDALDGACAPETSLKCVSWWDSNVSLFYQAADAISHEIRYNRQNWSVSTFTQADVMPGTALAAVQNQNADRTGCVFPCFRRAINWVWDPPIQICTGRSAAAFAATTWSNTQDICLLLDNVSKDQVLTDHACNSARGHMACSCTAAEAKAGKRVQWLPIFVRANRDTLIHRFQPHQNRITAPEAVVRCGTHVSERLRRHRIRDSGVGISFDAIGVSSEMGMASGLAVVRGLGSGDVGKMTDIVAVVMSLHSDLSAAQGAPEASRPSATDPRADIVRRGLPTCWISTKIHF</sequence>
<organism evidence="1 2">
    <name type="scientific">Mycena albidolilacea</name>
    <dbReference type="NCBI Taxonomy" id="1033008"/>
    <lineage>
        <taxon>Eukaryota</taxon>
        <taxon>Fungi</taxon>
        <taxon>Dikarya</taxon>
        <taxon>Basidiomycota</taxon>
        <taxon>Agaricomycotina</taxon>
        <taxon>Agaricomycetes</taxon>
        <taxon>Agaricomycetidae</taxon>
        <taxon>Agaricales</taxon>
        <taxon>Marasmiineae</taxon>
        <taxon>Mycenaceae</taxon>
        <taxon>Mycena</taxon>
    </lineage>
</organism>
<dbReference type="Gene3D" id="2.120.10.70">
    <property type="entry name" value="Fucose-specific lectin"/>
    <property type="match status" value="1"/>
</dbReference>